<dbReference type="InterPro" id="IPR011990">
    <property type="entry name" value="TPR-like_helical_dom_sf"/>
</dbReference>
<dbReference type="Pfam" id="PF03704">
    <property type="entry name" value="BTAD"/>
    <property type="match status" value="1"/>
</dbReference>
<evidence type="ECO:0000256" key="6">
    <source>
        <dbReference type="PROSITE-ProRule" id="PRU01091"/>
    </source>
</evidence>
<name>A0ABN7Y9R7_9BURK</name>
<dbReference type="PROSITE" id="PS50005">
    <property type="entry name" value="TPR"/>
    <property type="match status" value="1"/>
</dbReference>
<dbReference type="PROSITE" id="PS51755">
    <property type="entry name" value="OMPR_PHOB"/>
    <property type="match status" value="1"/>
</dbReference>
<sequence>MADLRLDLLGGLYIGSPDGTPLPLSARKARALLAYLALSQGRAQPRDKLAALFWADSNAEQARTSLRQALSAVRKALEDAGLQAQQALVADADRVGLCRAQVDVVEFERCLRDGTPAALEQAIALYRGDLLEGVHAAAPAFDHWLAIERERLRGVALDALGRLLAHYEQSGEADRAIATAVRLLSFDTLNEGAHRSLMRLYDKQGRQALALKQYRLCHGALQRELGVSPEPETEALHRAILRARRGAPAPPRGEAPPRDTALAAPGDMADGPATTPTTAGPTPSEAGPAIAPARPAPSPPAAAAQQLPIAPSGPELRHAVVVVASIDDAAAEAAGIDPEQLHDVLSRWRERARSLAAACGGRLTADIGPRMTVVFGVPVAHGNDAERALHMAVALHGALRDLPAGGGLLARVGAASGQVLAAFGEAGMTLTGAPVSVAVQVMEHAQPGQTLVSNRVCLALPGRLETDFVADMTMPGVPEPIKLWRVRRLLSADEMPPQHAFVGRQGELLQLAGVADDCLRSGRGRVVVIRGEAGIGKSRLAERFVALAREHGLEAHRALVLDFGAGSSGDPLRVLVRSLLGVAPGTDAQARATLVARAVSQGQVEEDDIPFAYDLLELAQPPSQAAALAAMDAASRQRGVHRFVTTLATRRSAGKALLVVFEDVHWAEPALLECLAQLACATRVNRFTLALTVRAEQDPLDNAWRAAASGAAFTTIDLGPLNDAEARQLAARYRSLDPALADSCIRRAEGNPLFLDQLLRNVAAPGNGHAEDEALPGTLQSIVLARLDRLPHAERQALQAAAVLGQRFAPAALRHVLDDAGYSCERLVQHAMARPEGEDYLFMHALIHEAVYASLLKSRRLDLHRRAAGWYEGRDPALYAEHLDAANDPGAARAYELAARHEAAHFRNERALRLTNRALRIAGDGAARQSLACLRGELTLDLGQPAESLAAFRQAVESAADDAQRARAWIGVASAQRLLDRYEEALHALDEAQRAAAARGGPDVLAQIESLRGNVHFPVGNLEACLAAHQRALHHADAAGSPLAAARALGGLGDAYYQQGRMLTARTHFERCVELARARGFIRIEGANLPMIGALCLYCNDVRGALTACEEALRIARRIGDARIEILGCDVMVSVEQWIGDWVKAEAMGRRALAVAHRLGARRFEAELMARVGLAVGKQERVDEAEPMLDEALALGHASGVRYSGPTILGFIARTTRDPDKQRRALEQGVAILAQGCVSHCYLDLHEAAIEVSLDAGRWDDAERYASELEAYISREPFPWATFLVERTRALAAAGRGGADEAVMARLRALRQQALDVGLIEPLYRIDAALAAIGRPQG</sequence>
<feature type="DNA-binding region" description="OmpR/PhoB-type" evidence="6">
    <location>
        <begin position="1"/>
        <end position="101"/>
    </location>
</feature>
<dbReference type="Gene3D" id="3.30.70.1230">
    <property type="entry name" value="Nucleotide cyclase"/>
    <property type="match status" value="1"/>
</dbReference>
<evidence type="ECO:0000259" key="9">
    <source>
        <dbReference type="PROSITE" id="PS50125"/>
    </source>
</evidence>
<feature type="region of interest" description="Disordered" evidence="8">
    <location>
        <begin position="244"/>
        <end position="306"/>
    </location>
</feature>
<feature type="compositionally biased region" description="Low complexity" evidence="8">
    <location>
        <begin position="269"/>
        <end position="293"/>
    </location>
</feature>
<evidence type="ECO:0000256" key="1">
    <source>
        <dbReference type="ARBA" id="ARBA00005820"/>
    </source>
</evidence>
<evidence type="ECO:0000256" key="8">
    <source>
        <dbReference type="SAM" id="MobiDB-lite"/>
    </source>
</evidence>
<dbReference type="InterPro" id="IPR027417">
    <property type="entry name" value="P-loop_NTPase"/>
</dbReference>
<dbReference type="InterPro" id="IPR005158">
    <property type="entry name" value="BTAD"/>
</dbReference>
<dbReference type="InterPro" id="IPR001054">
    <property type="entry name" value="A/G_cyclase"/>
</dbReference>
<evidence type="ECO:0000256" key="4">
    <source>
        <dbReference type="ARBA" id="ARBA00023125"/>
    </source>
</evidence>
<evidence type="ECO:0000256" key="5">
    <source>
        <dbReference type="PROSITE-ProRule" id="PRU00339"/>
    </source>
</evidence>
<feature type="repeat" description="TPR" evidence="5">
    <location>
        <begin position="1046"/>
        <end position="1079"/>
    </location>
</feature>
<dbReference type="SUPFAM" id="SSF52540">
    <property type="entry name" value="P-loop containing nucleoside triphosphate hydrolases"/>
    <property type="match status" value="1"/>
</dbReference>
<comment type="caution">
    <text evidence="11">The sequence shown here is derived from an EMBL/GenBank/DDBJ whole genome shotgun (WGS) entry which is preliminary data.</text>
</comment>
<dbReference type="SMART" id="SM01043">
    <property type="entry name" value="BTAD"/>
    <property type="match status" value="1"/>
</dbReference>
<accession>A0ABN7Y9R7</accession>
<feature type="domain" description="Guanylate cyclase" evidence="9">
    <location>
        <begin position="320"/>
        <end position="442"/>
    </location>
</feature>
<evidence type="ECO:0000313" key="11">
    <source>
        <dbReference type="EMBL" id="CAG9168735.1"/>
    </source>
</evidence>
<dbReference type="InterPro" id="IPR016032">
    <property type="entry name" value="Sig_transdc_resp-reg_C-effctor"/>
</dbReference>
<dbReference type="SUPFAM" id="SSF46894">
    <property type="entry name" value="C-terminal effector domain of the bipartite response regulators"/>
    <property type="match status" value="1"/>
</dbReference>
<keyword evidence="3" id="KW-0067">ATP-binding</keyword>
<comment type="similarity">
    <text evidence="1">Belongs to the AfsR/DnrI/RedD regulatory family.</text>
</comment>
<dbReference type="PROSITE" id="PS50125">
    <property type="entry name" value="GUANYLATE_CYCLASE_2"/>
    <property type="match status" value="1"/>
</dbReference>
<dbReference type="InterPro" id="IPR041664">
    <property type="entry name" value="AAA_16"/>
</dbReference>
<gene>
    <name evidence="11" type="ORF">LMG21510_01220</name>
</gene>
<dbReference type="SMART" id="SM00028">
    <property type="entry name" value="TPR"/>
    <property type="match status" value="5"/>
</dbReference>
<feature type="domain" description="OmpR/PhoB-type" evidence="10">
    <location>
        <begin position="1"/>
        <end position="101"/>
    </location>
</feature>
<reference evidence="11 12" key="1">
    <citation type="submission" date="2021-08" db="EMBL/GenBank/DDBJ databases">
        <authorList>
            <person name="Peeters C."/>
        </authorList>
    </citation>
    <scope>NUCLEOTIDE SEQUENCE [LARGE SCALE GENOMIC DNA]</scope>
    <source>
        <strain evidence="11 12">LMG 21510</strain>
    </source>
</reference>
<evidence type="ECO:0000256" key="3">
    <source>
        <dbReference type="ARBA" id="ARBA00022840"/>
    </source>
</evidence>
<dbReference type="PANTHER" id="PTHR16305">
    <property type="entry name" value="TESTICULAR SOLUBLE ADENYLYL CYCLASE"/>
    <property type="match status" value="1"/>
</dbReference>
<dbReference type="Pfam" id="PF13191">
    <property type="entry name" value="AAA_16"/>
    <property type="match status" value="1"/>
</dbReference>
<keyword evidence="4 6" id="KW-0238">DNA-binding</keyword>
<keyword evidence="5" id="KW-0802">TPR repeat</keyword>
<dbReference type="InterPro" id="IPR036388">
    <property type="entry name" value="WH-like_DNA-bd_sf"/>
</dbReference>
<dbReference type="SMART" id="SM00862">
    <property type="entry name" value="Trans_reg_C"/>
    <property type="match status" value="1"/>
</dbReference>
<proteinExistence type="inferred from homology"/>
<dbReference type="Pfam" id="PF13424">
    <property type="entry name" value="TPR_12"/>
    <property type="match status" value="1"/>
</dbReference>
<dbReference type="SUPFAM" id="SSF55073">
    <property type="entry name" value="Nucleotide cyclase"/>
    <property type="match status" value="1"/>
</dbReference>
<evidence type="ECO:0000313" key="12">
    <source>
        <dbReference type="Proteomes" id="UP000721236"/>
    </source>
</evidence>
<dbReference type="InterPro" id="IPR019734">
    <property type="entry name" value="TPR_rpt"/>
</dbReference>
<dbReference type="EMBL" id="CAJZAH010000001">
    <property type="protein sequence ID" value="CAG9168735.1"/>
    <property type="molecule type" value="Genomic_DNA"/>
</dbReference>
<evidence type="ECO:0000256" key="2">
    <source>
        <dbReference type="ARBA" id="ARBA00022741"/>
    </source>
</evidence>
<keyword evidence="7" id="KW-0175">Coiled coil</keyword>
<evidence type="ECO:0000259" key="10">
    <source>
        <dbReference type="PROSITE" id="PS51755"/>
    </source>
</evidence>
<feature type="coiled-coil region" evidence="7">
    <location>
        <begin position="972"/>
        <end position="999"/>
    </location>
</feature>
<dbReference type="RefSeq" id="WP_224040334.1">
    <property type="nucleotide sequence ID" value="NZ_CAJZAH010000001.1"/>
</dbReference>
<evidence type="ECO:0000256" key="7">
    <source>
        <dbReference type="SAM" id="Coils"/>
    </source>
</evidence>
<dbReference type="Gene3D" id="1.10.10.10">
    <property type="entry name" value="Winged helix-like DNA-binding domain superfamily/Winged helix DNA-binding domain"/>
    <property type="match status" value="1"/>
</dbReference>
<dbReference type="CDD" id="cd07302">
    <property type="entry name" value="CHD"/>
    <property type="match status" value="1"/>
</dbReference>
<keyword evidence="12" id="KW-1185">Reference proteome</keyword>
<keyword evidence="2" id="KW-0547">Nucleotide-binding</keyword>
<dbReference type="InterPro" id="IPR001867">
    <property type="entry name" value="OmpR/PhoB-type_DNA-bd"/>
</dbReference>
<dbReference type="PANTHER" id="PTHR16305:SF28">
    <property type="entry name" value="GUANYLATE CYCLASE DOMAIN-CONTAINING PROTEIN"/>
    <property type="match status" value="1"/>
</dbReference>
<dbReference type="InterPro" id="IPR029787">
    <property type="entry name" value="Nucleotide_cyclase"/>
</dbReference>
<protein>
    <submittedName>
        <fullName evidence="11">Uncharacterized protein</fullName>
    </submittedName>
</protein>
<dbReference type="Proteomes" id="UP000721236">
    <property type="component" value="Unassembled WGS sequence"/>
</dbReference>
<dbReference type="Gene3D" id="1.25.40.10">
    <property type="entry name" value="Tetratricopeptide repeat domain"/>
    <property type="match status" value="3"/>
</dbReference>
<organism evidence="11 12">
    <name type="scientific">Cupriavidus respiraculi</name>
    <dbReference type="NCBI Taxonomy" id="195930"/>
    <lineage>
        <taxon>Bacteria</taxon>
        <taxon>Pseudomonadati</taxon>
        <taxon>Pseudomonadota</taxon>
        <taxon>Betaproteobacteria</taxon>
        <taxon>Burkholderiales</taxon>
        <taxon>Burkholderiaceae</taxon>
        <taxon>Cupriavidus</taxon>
    </lineage>
</organism>
<dbReference type="SUPFAM" id="SSF48452">
    <property type="entry name" value="TPR-like"/>
    <property type="match status" value="2"/>
</dbReference>